<dbReference type="SUPFAM" id="SSF82615">
    <property type="entry name" value="Polo-box domain"/>
    <property type="match status" value="2"/>
</dbReference>
<feature type="domain" description="POLO box" evidence="18">
    <location>
        <begin position="387"/>
        <end position="465"/>
    </location>
</feature>
<evidence type="ECO:0000256" key="16">
    <source>
        <dbReference type="SAM" id="MobiDB-lite"/>
    </source>
</evidence>
<dbReference type="CDD" id="cd13117">
    <property type="entry name" value="POLO_box_2"/>
    <property type="match status" value="1"/>
</dbReference>
<dbReference type="InterPro" id="IPR008271">
    <property type="entry name" value="Ser/Thr_kinase_AS"/>
</dbReference>
<keyword evidence="9 14" id="KW-0067">ATP-binding</keyword>
<dbReference type="PANTHER" id="PTHR24345">
    <property type="entry name" value="SERINE/THREONINE-PROTEIN KINASE PLK"/>
    <property type="match status" value="1"/>
</dbReference>
<comment type="caution">
    <text evidence="19">The sequence shown here is derived from an EMBL/GenBank/DDBJ whole genome shotgun (WGS) entry which is preliminary data.</text>
</comment>
<evidence type="ECO:0000256" key="2">
    <source>
        <dbReference type="ARBA" id="ARBA00004300"/>
    </source>
</evidence>
<organism evidence="19 20">
    <name type="scientific">Hypothenemus hampei</name>
    <name type="common">Coffee berry borer</name>
    <dbReference type="NCBI Taxonomy" id="57062"/>
    <lineage>
        <taxon>Eukaryota</taxon>
        <taxon>Metazoa</taxon>
        <taxon>Ecdysozoa</taxon>
        <taxon>Arthropoda</taxon>
        <taxon>Hexapoda</taxon>
        <taxon>Insecta</taxon>
        <taxon>Pterygota</taxon>
        <taxon>Neoptera</taxon>
        <taxon>Endopterygota</taxon>
        <taxon>Coleoptera</taxon>
        <taxon>Polyphaga</taxon>
        <taxon>Cucujiformia</taxon>
        <taxon>Curculionidae</taxon>
        <taxon>Scolytinae</taxon>
        <taxon>Hypothenemus</taxon>
    </lineage>
</organism>
<keyword evidence="6" id="KW-0677">Repeat</keyword>
<dbReference type="InterPro" id="IPR017441">
    <property type="entry name" value="Protein_kinase_ATP_BS"/>
</dbReference>
<dbReference type="PROSITE" id="PS00107">
    <property type="entry name" value="PROTEIN_KINASE_ATP"/>
    <property type="match status" value="1"/>
</dbReference>
<evidence type="ECO:0000256" key="7">
    <source>
        <dbReference type="ARBA" id="ARBA00022741"/>
    </source>
</evidence>
<dbReference type="InterPro" id="IPR000959">
    <property type="entry name" value="POLO_box_dom"/>
</dbReference>
<comment type="catalytic activity">
    <reaction evidence="13">
        <text>L-seryl-[protein] + ATP = O-phospho-L-seryl-[protein] + ADP + H(+)</text>
        <dbReference type="Rhea" id="RHEA:17989"/>
        <dbReference type="Rhea" id="RHEA-COMP:9863"/>
        <dbReference type="Rhea" id="RHEA-COMP:11604"/>
        <dbReference type="ChEBI" id="CHEBI:15378"/>
        <dbReference type="ChEBI" id="CHEBI:29999"/>
        <dbReference type="ChEBI" id="CHEBI:30616"/>
        <dbReference type="ChEBI" id="CHEBI:83421"/>
        <dbReference type="ChEBI" id="CHEBI:456216"/>
        <dbReference type="EC" id="2.7.11.21"/>
    </reaction>
</comment>
<keyword evidence="4 15" id="KW-0723">Serine/threonine-protein kinase</keyword>
<comment type="subcellular location">
    <subcellularLocation>
        <location evidence="2">Cytoplasm</location>
        <location evidence="2">Cytoskeleton</location>
        <location evidence="2">Microtubule organizing center</location>
        <location evidence="2">Centrosome</location>
    </subcellularLocation>
    <subcellularLocation>
        <location evidence="1">Nucleus</location>
    </subcellularLocation>
</comment>
<dbReference type="Gene3D" id="1.10.510.10">
    <property type="entry name" value="Transferase(Phosphotransferase) domain 1"/>
    <property type="match status" value="1"/>
</dbReference>
<keyword evidence="11" id="KW-0539">Nucleus</keyword>
<dbReference type="SMART" id="SM00220">
    <property type="entry name" value="S_TKc"/>
    <property type="match status" value="1"/>
</dbReference>
<evidence type="ECO:0000256" key="3">
    <source>
        <dbReference type="ARBA" id="ARBA00022490"/>
    </source>
</evidence>
<comment type="catalytic activity">
    <reaction evidence="12 15">
        <text>L-threonyl-[protein] + ATP = O-phospho-L-threonyl-[protein] + ADP + H(+)</text>
        <dbReference type="Rhea" id="RHEA:46608"/>
        <dbReference type="Rhea" id="RHEA-COMP:11060"/>
        <dbReference type="Rhea" id="RHEA-COMP:11605"/>
        <dbReference type="ChEBI" id="CHEBI:15378"/>
        <dbReference type="ChEBI" id="CHEBI:30013"/>
        <dbReference type="ChEBI" id="CHEBI:30616"/>
        <dbReference type="ChEBI" id="CHEBI:61977"/>
        <dbReference type="ChEBI" id="CHEBI:456216"/>
        <dbReference type="EC" id="2.7.11.21"/>
    </reaction>
</comment>
<feature type="domain" description="POLO box" evidence="18">
    <location>
        <begin position="486"/>
        <end position="567"/>
    </location>
</feature>
<keyword evidence="5 15" id="KW-0808">Transferase</keyword>
<dbReference type="PROSITE" id="PS50078">
    <property type="entry name" value="POLO_BOX"/>
    <property type="match status" value="2"/>
</dbReference>
<evidence type="ECO:0000313" key="19">
    <source>
        <dbReference type="EMBL" id="KAL1513517.1"/>
    </source>
</evidence>
<evidence type="ECO:0000256" key="1">
    <source>
        <dbReference type="ARBA" id="ARBA00004123"/>
    </source>
</evidence>
<protein>
    <recommendedName>
        <fullName evidence="15">Serine/threonine-protein kinase PLK</fullName>
        <ecNumber evidence="15">2.7.11.21</ecNumber>
    </recommendedName>
    <alternativeName>
        <fullName evidence="15">Polo-like kinase</fullName>
    </alternativeName>
</protein>
<dbReference type="PANTHER" id="PTHR24345:SF93">
    <property type="entry name" value="SERINE_THREONINE-PROTEIN KINASE PLK1"/>
    <property type="match status" value="1"/>
</dbReference>
<evidence type="ECO:0000256" key="9">
    <source>
        <dbReference type="ARBA" id="ARBA00022840"/>
    </source>
</evidence>
<keyword evidence="8 15" id="KW-0418">Kinase</keyword>
<evidence type="ECO:0000259" key="18">
    <source>
        <dbReference type="PROSITE" id="PS50078"/>
    </source>
</evidence>
<dbReference type="PROSITE" id="PS00108">
    <property type="entry name" value="PROTEIN_KINASE_ST"/>
    <property type="match status" value="1"/>
</dbReference>
<evidence type="ECO:0000256" key="5">
    <source>
        <dbReference type="ARBA" id="ARBA00022679"/>
    </source>
</evidence>
<dbReference type="GO" id="GO:0005634">
    <property type="term" value="C:nucleus"/>
    <property type="evidence" value="ECO:0007669"/>
    <property type="project" value="UniProtKB-SubCell"/>
</dbReference>
<dbReference type="InterPro" id="IPR033695">
    <property type="entry name" value="POLO_box_2"/>
</dbReference>
<dbReference type="AlphaFoldDB" id="A0ABD1FAK7"/>
<dbReference type="FunFam" id="3.30.1120.30:FF:000001">
    <property type="entry name" value="Serine/threonine-protein kinase PLK"/>
    <property type="match status" value="1"/>
</dbReference>
<evidence type="ECO:0000313" key="20">
    <source>
        <dbReference type="Proteomes" id="UP001566132"/>
    </source>
</evidence>
<dbReference type="InterPro" id="IPR033701">
    <property type="entry name" value="POLO_box_1"/>
</dbReference>
<evidence type="ECO:0000256" key="15">
    <source>
        <dbReference type="RuleBase" id="RU361162"/>
    </source>
</evidence>
<dbReference type="InterPro" id="IPR011009">
    <property type="entry name" value="Kinase-like_dom_sf"/>
</dbReference>
<sequence length="571" mass="65153">MSKSNKEDDSQIPSMIYDPNTKTNYKRGEFLGRGGFAKCYQIVNLGNLKVFAGKVVSKKLMAKQNQKDKMTQEIQIHSSLNHKNVVGFHTFFEDHANVYIVLELCKRKSMMELHKRRRALSEPETRFYMNHIISGVHYLHHNRIIHRDLKLGNLFLNDDLHVKIGDFGLATKIEYDGERKKTLCGTPNYIAPEILKKEGHSYEVDIWSIGCIMYTLLVGKPPFETLTLKETYVKIKKCDYKINVNLSSSAKHMIMIMLQSNPTKRPKIEQLSKHEFLTQGYCPASLPISCLTMAPRFDKMAMAATNVRTPLLDIPDRNPTVRSPKYGDSIAAGLVGTNVAGHCDVNFNCKENLLSLRSLLAKVLKTKTLLKCVTDEMTDPAAQPTIWVSKWVDYSDKYGFGYQLSDESVGVMFNDTTRLIMLANGINVQYVDKNGLESYMTVDNFPKQHEKKMKLLSYFSRYMKEHLVKTGASVCKELDMVTRTPHLYQWCRSTSGVLMHLNSGTLQLNFGDHTKIILCPLMGAVTYIDEDKSFRTFRFTTIESHGCLGGLYEKMRYAYDKIAVLLENDKA</sequence>
<feature type="region of interest" description="Disordered" evidence="16">
    <location>
        <begin position="1"/>
        <end position="20"/>
    </location>
</feature>
<evidence type="ECO:0000256" key="10">
    <source>
        <dbReference type="ARBA" id="ARBA00023212"/>
    </source>
</evidence>
<proteinExistence type="inferred from homology"/>
<dbReference type="Pfam" id="PF00069">
    <property type="entry name" value="Pkinase"/>
    <property type="match status" value="1"/>
</dbReference>
<name>A0ABD1FAK7_HYPHA</name>
<evidence type="ECO:0000256" key="13">
    <source>
        <dbReference type="ARBA" id="ARBA00048347"/>
    </source>
</evidence>
<evidence type="ECO:0000256" key="12">
    <source>
        <dbReference type="ARBA" id="ARBA00047802"/>
    </source>
</evidence>
<dbReference type="GO" id="GO:0004674">
    <property type="term" value="F:protein serine/threonine kinase activity"/>
    <property type="evidence" value="ECO:0007669"/>
    <property type="project" value="UniProtKB-KW"/>
</dbReference>
<reference evidence="19 20" key="1">
    <citation type="submission" date="2024-05" db="EMBL/GenBank/DDBJ databases">
        <title>Genetic variation in Jamaican populations of the coffee berry borer (Hypothenemus hampei).</title>
        <authorList>
            <person name="Errbii M."/>
            <person name="Myrie A."/>
        </authorList>
    </citation>
    <scope>NUCLEOTIDE SEQUENCE [LARGE SCALE GENOMIC DNA]</scope>
    <source>
        <strain evidence="19">JA-Hopewell-2020-01-JO</strain>
        <tissue evidence="19">Whole body</tissue>
    </source>
</reference>
<evidence type="ECO:0000256" key="4">
    <source>
        <dbReference type="ARBA" id="ARBA00022527"/>
    </source>
</evidence>
<dbReference type="InterPro" id="IPR036947">
    <property type="entry name" value="POLO_box_dom_sf"/>
</dbReference>
<dbReference type="PROSITE" id="PS50011">
    <property type="entry name" value="PROTEIN_KINASE_DOM"/>
    <property type="match status" value="1"/>
</dbReference>
<gene>
    <name evidence="19" type="ORF">ABEB36_002919</name>
</gene>
<keyword evidence="20" id="KW-1185">Reference proteome</keyword>
<dbReference type="Proteomes" id="UP001566132">
    <property type="component" value="Unassembled WGS sequence"/>
</dbReference>
<feature type="binding site" evidence="14">
    <location>
        <position position="54"/>
    </location>
    <ligand>
        <name>ATP</name>
        <dbReference type="ChEBI" id="CHEBI:30616"/>
    </ligand>
</feature>
<evidence type="ECO:0000256" key="8">
    <source>
        <dbReference type="ARBA" id="ARBA00022777"/>
    </source>
</evidence>
<keyword evidence="3" id="KW-0963">Cytoplasm</keyword>
<feature type="domain" description="Protein kinase" evidence="17">
    <location>
        <begin position="25"/>
        <end position="277"/>
    </location>
</feature>
<dbReference type="FunFam" id="1.10.510.10:FF:000727">
    <property type="entry name" value="Serine/threonine-protein kinase PLK"/>
    <property type="match status" value="1"/>
</dbReference>
<evidence type="ECO:0000256" key="11">
    <source>
        <dbReference type="ARBA" id="ARBA00023242"/>
    </source>
</evidence>
<dbReference type="SUPFAM" id="SSF56112">
    <property type="entry name" value="Protein kinase-like (PK-like)"/>
    <property type="match status" value="1"/>
</dbReference>
<keyword evidence="7 14" id="KW-0547">Nucleotide-binding</keyword>
<dbReference type="EMBL" id="JBDJPC010000002">
    <property type="protein sequence ID" value="KAL1513517.1"/>
    <property type="molecule type" value="Genomic_DNA"/>
</dbReference>
<dbReference type="EC" id="2.7.11.21" evidence="15"/>
<keyword evidence="10" id="KW-0206">Cytoskeleton</keyword>
<dbReference type="FunFam" id="3.30.200.20:FF:000284">
    <property type="entry name" value="Serine/threonine-protein kinase PLK"/>
    <property type="match status" value="1"/>
</dbReference>
<dbReference type="GO" id="GO:0005524">
    <property type="term" value="F:ATP binding"/>
    <property type="evidence" value="ECO:0007669"/>
    <property type="project" value="UniProtKB-UniRule"/>
</dbReference>
<accession>A0ABD1FAK7</accession>
<evidence type="ECO:0000259" key="17">
    <source>
        <dbReference type="PROSITE" id="PS50011"/>
    </source>
</evidence>
<comment type="similarity">
    <text evidence="15">Belongs to the protein kinase superfamily. Ser/Thr protein kinase family. CDC5/Polo subfamily.</text>
</comment>
<evidence type="ECO:0000256" key="14">
    <source>
        <dbReference type="PROSITE-ProRule" id="PRU10141"/>
    </source>
</evidence>
<dbReference type="Pfam" id="PF00659">
    <property type="entry name" value="POLO_box"/>
    <property type="match status" value="2"/>
</dbReference>
<dbReference type="CDD" id="cd14099">
    <property type="entry name" value="STKc_PLK"/>
    <property type="match status" value="1"/>
</dbReference>
<dbReference type="Gene3D" id="3.30.1120.30">
    <property type="entry name" value="POLO box domain"/>
    <property type="match status" value="2"/>
</dbReference>
<evidence type="ECO:0000256" key="6">
    <source>
        <dbReference type="ARBA" id="ARBA00022737"/>
    </source>
</evidence>
<dbReference type="GO" id="GO:0005813">
    <property type="term" value="C:centrosome"/>
    <property type="evidence" value="ECO:0007669"/>
    <property type="project" value="UniProtKB-SubCell"/>
</dbReference>
<dbReference type="Gene3D" id="3.30.200.20">
    <property type="entry name" value="Phosphorylase Kinase, domain 1"/>
    <property type="match status" value="1"/>
</dbReference>
<dbReference type="InterPro" id="IPR000719">
    <property type="entry name" value="Prot_kinase_dom"/>
</dbReference>
<dbReference type="CDD" id="cd13118">
    <property type="entry name" value="POLO_box_1"/>
    <property type="match status" value="1"/>
</dbReference>